<reference evidence="1" key="1">
    <citation type="journal article" date="2020" name="Stud. Mycol.">
        <title>101 Dothideomycetes genomes: a test case for predicting lifestyles and emergence of pathogens.</title>
        <authorList>
            <person name="Haridas S."/>
            <person name="Albert R."/>
            <person name="Binder M."/>
            <person name="Bloem J."/>
            <person name="Labutti K."/>
            <person name="Salamov A."/>
            <person name="Andreopoulos B."/>
            <person name="Baker S."/>
            <person name="Barry K."/>
            <person name="Bills G."/>
            <person name="Bluhm B."/>
            <person name="Cannon C."/>
            <person name="Castanera R."/>
            <person name="Culley D."/>
            <person name="Daum C."/>
            <person name="Ezra D."/>
            <person name="Gonzalez J."/>
            <person name="Henrissat B."/>
            <person name="Kuo A."/>
            <person name="Liang C."/>
            <person name="Lipzen A."/>
            <person name="Lutzoni F."/>
            <person name="Magnuson J."/>
            <person name="Mondo S."/>
            <person name="Nolan M."/>
            <person name="Ohm R."/>
            <person name="Pangilinan J."/>
            <person name="Park H.-J."/>
            <person name="Ramirez L."/>
            <person name="Alfaro M."/>
            <person name="Sun H."/>
            <person name="Tritt A."/>
            <person name="Yoshinaga Y."/>
            <person name="Zwiers L.-H."/>
            <person name="Turgeon B."/>
            <person name="Goodwin S."/>
            <person name="Spatafora J."/>
            <person name="Crous P."/>
            <person name="Grigoriev I."/>
        </authorList>
    </citation>
    <scope>NUCLEOTIDE SEQUENCE</scope>
    <source>
        <strain evidence="1">CBS 121739</strain>
    </source>
</reference>
<gene>
    <name evidence="1" type="ORF">EJ05DRAFT_168565</name>
</gene>
<dbReference type="RefSeq" id="XP_033596141.1">
    <property type="nucleotide sequence ID" value="XM_033739481.1"/>
</dbReference>
<dbReference type="GeneID" id="54480535"/>
<keyword evidence="2" id="KW-1185">Reference proteome</keyword>
<accession>A0A6A6VVN1</accession>
<dbReference type="OrthoDB" id="3914029at2759"/>
<dbReference type="Proteomes" id="UP000799437">
    <property type="component" value="Unassembled WGS sequence"/>
</dbReference>
<name>A0A6A6VVN1_9PEZI</name>
<proteinExistence type="predicted"/>
<dbReference type="EMBL" id="ML996583">
    <property type="protein sequence ID" value="KAF2753690.1"/>
    <property type="molecule type" value="Genomic_DNA"/>
</dbReference>
<dbReference type="AlphaFoldDB" id="A0A6A6VVN1"/>
<protein>
    <submittedName>
        <fullName evidence="1">Uncharacterized protein</fullName>
    </submittedName>
</protein>
<organism evidence="1 2">
    <name type="scientific">Pseudovirgaria hyperparasitica</name>
    <dbReference type="NCBI Taxonomy" id="470096"/>
    <lineage>
        <taxon>Eukaryota</taxon>
        <taxon>Fungi</taxon>
        <taxon>Dikarya</taxon>
        <taxon>Ascomycota</taxon>
        <taxon>Pezizomycotina</taxon>
        <taxon>Dothideomycetes</taxon>
        <taxon>Dothideomycetes incertae sedis</taxon>
        <taxon>Acrospermales</taxon>
        <taxon>Acrospermaceae</taxon>
        <taxon>Pseudovirgaria</taxon>
    </lineage>
</organism>
<sequence length="235" mass="26757">MPKAEFLPSYEETIASSVDENAREKVPQEQRIIDRLEMVRSQHIRSIVEQHICPEVKEQTDMGIARTVLVLLLPANSAKTEVEEYRFESELEPVIPRVDLVGFSIDDHVRIIQLEGIMNQAGFWKQTGVTEDLQRALFDHLSSPRVQTQSPCSARDVRANALVRQTKKSLFKRFTESVPRDSQTSMVHSTEIMPEERINVSVEVDEGLCQRTVSAMGLNETRTRQGVVVKIDIRS</sequence>
<evidence type="ECO:0000313" key="2">
    <source>
        <dbReference type="Proteomes" id="UP000799437"/>
    </source>
</evidence>
<evidence type="ECO:0000313" key="1">
    <source>
        <dbReference type="EMBL" id="KAF2753690.1"/>
    </source>
</evidence>